<evidence type="ECO:0000259" key="4">
    <source>
        <dbReference type="PROSITE" id="PS51371"/>
    </source>
</evidence>
<reference evidence="5 6" key="1">
    <citation type="submission" date="2018-04" db="EMBL/GenBank/DDBJ databases">
        <authorList>
            <person name="Vogel A."/>
        </authorList>
    </citation>
    <scope>NUCLEOTIDE SEQUENCE [LARGE SCALE GENOMIC DNA]</scope>
</reference>
<evidence type="ECO:0000313" key="6">
    <source>
        <dbReference type="Proteomes" id="UP000595140"/>
    </source>
</evidence>
<dbReference type="Proteomes" id="UP000595140">
    <property type="component" value="Unassembled WGS sequence"/>
</dbReference>
<sequence length="370" mass="40293">MQSTSQLQVPPERLTEKKVADLVGDKRRLVEVPYTATLADTMNTLLANRVAAVPVAAPPGQWIGAGGSMILEYDKRTGAARKHYIGMVTMLDVLAQIAGDGDDDVADFDLKMSVPVSSIIGHCLESLTLWTLNPGMSLVDCMEVFSKGIHRAMVPFEGQADNAPGVEIVESASSYRMLTQMDVLRFLRECAGQHDDELKAVMSHRLKDSNAVAADAVFGVTDKARVIDAIKCMRAASLNAVPIVESSVSVQEDHRQLVNGKNRKVTGTFSATDLRACPIPVLETCLKWRVVDFLRKLSESPAHESAGVRSTWKEPVACGAEVTVGEAVEKAVRHRVHRVWVVDDKGLLQGVVSLTDMVRVIRLCLLSLSH</sequence>
<keyword evidence="1" id="KW-0677">Repeat</keyword>
<feature type="domain" description="CBS" evidence="4">
    <location>
        <begin position="309"/>
        <end position="368"/>
    </location>
</feature>
<evidence type="ECO:0000256" key="2">
    <source>
        <dbReference type="ARBA" id="ARBA00023122"/>
    </source>
</evidence>
<protein>
    <recommendedName>
        <fullName evidence="4">CBS domain-containing protein</fullName>
    </recommendedName>
</protein>
<dbReference type="InterPro" id="IPR050511">
    <property type="entry name" value="AMPK_gamma/SDS23_families"/>
</dbReference>
<dbReference type="AlphaFoldDB" id="A0A484MF11"/>
<dbReference type="GO" id="GO:0005737">
    <property type="term" value="C:cytoplasm"/>
    <property type="evidence" value="ECO:0007669"/>
    <property type="project" value="TreeGrafter"/>
</dbReference>
<dbReference type="Pfam" id="PF00571">
    <property type="entry name" value="CBS"/>
    <property type="match status" value="1"/>
</dbReference>
<dbReference type="InterPro" id="IPR000644">
    <property type="entry name" value="CBS_dom"/>
</dbReference>
<dbReference type="PANTHER" id="PTHR13780:SF101">
    <property type="entry name" value="SNF1-RELATED PROTEIN KINASE REGULATORY SUBUNIT GAMMA-LIKE PV42A"/>
    <property type="match status" value="1"/>
</dbReference>
<keyword evidence="2 3" id="KW-0129">CBS domain</keyword>
<dbReference type="OrthoDB" id="449052at2759"/>
<dbReference type="GO" id="GO:0005634">
    <property type="term" value="C:nucleus"/>
    <property type="evidence" value="ECO:0007669"/>
    <property type="project" value="TreeGrafter"/>
</dbReference>
<dbReference type="Gene3D" id="3.10.580.10">
    <property type="entry name" value="CBS-domain"/>
    <property type="match status" value="2"/>
</dbReference>
<evidence type="ECO:0000256" key="3">
    <source>
        <dbReference type="PROSITE-ProRule" id="PRU00703"/>
    </source>
</evidence>
<evidence type="ECO:0000313" key="5">
    <source>
        <dbReference type="EMBL" id="VFQ87325.1"/>
    </source>
</evidence>
<gene>
    <name evidence="5" type="ORF">CCAM_LOCUS29101</name>
</gene>
<dbReference type="SMART" id="SM00116">
    <property type="entry name" value="CBS"/>
    <property type="match status" value="2"/>
</dbReference>
<keyword evidence="6" id="KW-1185">Reference proteome</keyword>
<evidence type="ECO:0000256" key="1">
    <source>
        <dbReference type="ARBA" id="ARBA00022737"/>
    </source>
</evidence>
<dbReference type="PROSITE" id="PS51371">
    <property type="entry name" value="CBS"/>
    <property type="match status" value="1"/>
</dbReference>
<dbReference type="SUPFAM" id="SSF54631">
    <property type="entry name" value="CBS-domain pair"/>
    <property type="match status" value="2"/>
</dbReference>
<dbReference type="EMBL" id="OOIL02003368">
    <property type="protein sequence ID" value="VFQ87325.1"/>
    <property type="molecule type" value="Genomic_DNA"/>
</dbReference>
<proteinExistence type="predicted"/>
<dbReference type="PANTHER" id="PTHR13780">
    <property type="entry name" value="AMP-ACTIVATED PROTEIN KINASE, GAMMA REGULATORY SUBUNIT"/>
    <property type="match status" value="1"/>
</dbReference>
<accession>A0A484MF11</accession>
<organism evidence="5 6">
    <name type="scientific">Cuscuta campestris</name>
    <dbReference type="NCBI Taxonomy" id="132261"/>
    <lineage>
        <taxon>Eukaryota</taxon>
        <taxon>Viridiplantae</taxon>
        <taxon>Streptophyta</taxon>
        <taxon>Embryophyta</taxon>
        <taxon>Tracheophyta</taxon>
        <taxon>Spermatophyta</taxon>
        <taxon>Magnoliopsida</taxon>
        <taxon>eudicotyledons</taxon>
        <taxon>Gunneridae</taxon>
        <taxon>Pentapetalae</taxon>
        <taxon>asterids</taxon>
        <taxon>lamiids</taxon>
        <taxon>Solanales</taxon>
        <taxon>Convolvulaceae</taxon>
        <taxon>Cuscuteae</taxon>
        <taxon>Cuscuta</taxon>
        <taxon>Cuscuta subgen. Grammica</taxon>
        <taxon>Cuscuta sect. Cleistogrammica</taxon>
    </lineage>
</organism>
<dbReference type="InterPro" id="IPR046342">
    <property type="entry name" value="CBS_dom_sf"/>
</dbReference>
<name>A0A484MF11_9ASTE</name>